<keyword evidence="3" id="KW-0723">Serine/threonine-protein kinase</keyword>
<dbReference type="PIRSF" id="PIRSF000615">
    <property type="entry name" value="TyrPK_CSF1-R"/>
    <property type="match status" value="1"/>
</dbReference>
<dbReference type="Gene3D" id="1.10.510.10">
    <property type="entry name" value="Transferase(Phosphotransferase) domain 1"/>
    <property type="match status" value="1"/>
</dbReference>
<evidence type="ECO:0000313" key="15">
    <source>
        <dbReference type="Proteomes" id="UP001431209"/>
    </source>
</evidence>
<dbReference type="GO" id="GO:0046872">
    <property type="term" value="F:metal ion binding"/>
    <property type="evidence" value="ECO:0007669"/>
    <property type="project" value="UniProtKB-KW"/>
</dbReference>
<keyword evidence="7" id="KW-0067">ATP-binding</keyword>
<dbReference type="SUPFAM" id="SSF56112">
    <property type="entry name" value="Protein kinase-like (PK-like)"/>
    <property type="match status" value="1"/>
</dbReference>
<dbReference type="CDD" id="cd08217">
    <property type="entry name" value="STKc_Nek2"/>
    <property type="match status" value="1"/>
</dbReference>
<dbReference type="Gene3D" id="3.30.200.20">
    <property type="entry name" value="Phosphorylase Kinase, domain 1"/>
    <property type="match status" value="2"/>
</dbReference>
<keyword evidence="5" id="KW-0547">Nucleotide-binding</keyword>
<dbReference type="InterPro" id="IPR000719">
    <property type="entry name" value="Prot_kinase_dom"/>
</dbReference>
<dbReference type="Proteomes" id="UP001431209">
    <property type="component" value="Unassembled WGS sequence"/>
</dbReference>
<feature type="binding site" evidence="11">
    <location>
        <position position="161"/>
    </location>
    <ligand>
        <name>Mg(2+)</name>
        <dbReference type="ChEBI" id="CHEBI:18420"/>
    </ligand>
</feature>
<organism evidence="14 15">
    <name type="scientific">Acrasis kona</name>
    <dbReference type="NCBI Taxonomy" id="1008807"/>
    <lineage>
        <taxon>Eukaryota</taxon>
        <taxon>Discoba</taxon>
        <taxon>Heterolobosea</taxon>
        <taxon>Tetramitia</taxon>
        <taxon>Eutetramitia</taxon>
        <taxon>Acrasidae</taxon>
        <taxon>Acrasis</taxon>
    </lineage>
</organism>
<evidence type="ECO:0000259" key="13">
    <source>
        <dbReference type="PROSITE" id="PS50011"/>
    </source>
</evidence>
<dbReference type="PROSITE" id="PS50011">
    <property type="entry name" value="PROTEIN_KINASE_DOM"/>
    <property type="match status" value="1"/>
</dbReference>
<dbReference type="Pfam" id="PF00069">
    <property type="entry name" value="Pkinase"/>
    <property type="match status" value="1"/>
</dbReference>
<evidence type="ECO:0000256" key="7">
    <source>
        <dbReference type="ARBA" id="ARBA00022840"/>
    </source>
</evidence>
<dbReference type="GO" id="GO:0004674">
    <property type="term" value="F:protein serine/threonine kinase activity"/>
    <property type="evidence" value="ECO:0007669"/>
    <property type="project" value="UniProtKB-KW"/>
</dbReference>
<comment type="catalytic activity">
    <reaction evidence="9">
        <text>L-seryl-[protein] + ATP = O-phospho-L-seryl-[protein] + ADP + H(+)</text>
        <dbReference type="Rhea" id="RHEA:17989"/>
        <dbReference type="Rhea" id="RHEA-COMP:9863"/>
        <dbReference type="Rhea" id="RHEA-COMP:11604"/>
        <dbReference type="ChEBI" id="CHEBI:15378"/>
        <dbReference type="ChEBI" id="CHEBI:29999"/>
        <dbReference type="ChEBI" id="CHEBI:30616"/>
        <dbReference type="ChEBI" id="CHEBI:83421"/>
        <dbReference type="ChEBI" id="CHEBI:456216"/>
        <dbReference type="EC" id="2.7.11.1"/>
    </reaction>
</comment>
<proteinExistence type="inferred from homology"/>
<evidence type="ECO:0000256" key="6">
    <source>
        <dbReference type="ARBA" id="ARBA00022777"/>
    </source>
</evidence>
<dbReference type="InterPro" id="IPR011009">
    <property type="entry name" value="Kinase-like_dom_sf"/>
</dbReference>
<keyword evidence="12" id="KW-0175">Coiled coil</keyword>
<feature type="active site" description="Proton acceptor" evidence="10">
    <location>
        <position position="143"/>
    </location>
</feature>
<comment type="catalytic activity">
    <reaction evidence="8">
        <text>L-threonyl-[protein] + ATP = O-phospho-L-threonyl-[protein] + ADP + H(+)</text>
        <dbReference type="Rhea" id="RHEA:46608"/>
        <dbReference type="Rhea" id="RHEA-COMP:11060"/>
        <dbReference type="Rhea" id="RHEA-COMP:11605"/>
        <dbReference type="ChEBI" id="CHEBI:15378"/>
        <dbReference type="ChEBI" id="CHEBI:30013"/>
        <dbReference type="ChEBI" id="CHEBI:30616"/>
        <dbReference type="ChEBI" id="CHEBI:61977"/>
        <dbReference type="ChEBI" id="CHEBI:456216"/>
        <dbReference type="EC" id="2.7.11.1"/>
    </reaction>
</comment>
<evidence type="ECO:0000256" key="4">
    <source>
        <dbReference type="ARBA" id="ARBA00022679"/>
    </source>
</evidence>
<comment type="caution">
    <text evidence="14">The sequence shown here is derived from an EMBL/GenBank/DDBJ whole genome shotgun (WGS) entry which is preliminary data.</text>
</comment>
<dbReference type="SMART" id="SM00220">
    <property type="entry name" value="S_TKc"/>
    <property type="match status" value="1"/>
</dbReference>
<dbReference type="FunFam" id="1.10.510.10:FF:000571">
    <property type="entry name" value="Maternal embryonic leucine zipper kinase"/>
    <property type="match status" value="1"/>
</dbReference>
<evidence type="ECO:0000256" key="1">
    <source>
        <dbReference type="ARBA" id="ARBA00010886"/>
    </source>
</evidence>
<evidence type="ECO:0000256" key="9">
    <source>
        <dbReference type="ARBA" id="ARBA00048679"/>
    </source>
</evidence>
<feature type="domain" description="Protein kinase" evidence="13">
    <location>
        <begin position="10"/>
        <end position="289"/>
    </location>
</feature>
<accession>A0AAW2YVM6</accession>
<dbReference type="AlphaFoldDB" id="A0AAW2YVM6"/>
<feature type="binding site" evidence="11">
    <location>
        <position position="148"/>
    </location>
    <ligand>
        <name>Mg(2+)</name>
        <dbReference type="ChEBI" id="CHEBI:18420"/>
    </ligand>
</feature>
<dbReference type="EC" id="2.7.11.1" evidence="2"/>
<dbReference type="PANTHER" id="PTHR44899">
    <property type="entry name" value="CAMK FAMILY PROTEIN KINASE"/>
    <property type="match status" value="1"/>
</dbReference>
<keyword evidence="4" id="KW-0808">Transferase</keyword>
<evidence type="ECO:0000256" key="10">
    <source>
        <dbReference type="PIRSR" id="PIRSR000615-1"/>
    </source>
</evidence>
<keyword evidence="6" id="KW-0418">Kinase</keyword>
<evidence type="ECO:0000256" key="5">
    <source>
        <dbReference type="ARBA" id="ARBA00022741"/>
    </source>
</evidence>
<dbReference type="PROSITE" id="PS00108">
    <property type="entry name" value="PROTEIN_KINASE_ST"/>
    <property type="match status" value="1"/>
</dbReference>
<dbReference type="GO" id="GO:0005524">
    <property type="term" value="F:ATP binding"/>
    <property type="evidence" value="ECO:0007669"/>
    <property type="project" value="UniProtKB-KW"/>
</dbReference>
<comment type="similarity">
    <text evidence="1">Belongs to the protein kinase superfamily. NEK Ser/Thr protein kinase family. NIMA subfamily.</text>
</comment>
<protein>
    <recommendedName>
        <fullName evidence="2">non-specific serine/threonine protein kinase</fullName>
        <ecNumber evidence="2">2.7.11.1</ecNumber>
    </recommendedName>
</protein>
<feature type="coiled-coil region" evidence="12">
    <location>
        <begin position="286"/>
        <end position="323"/>
    </location>
</feature>
<name>A0AAW2YVM6_9EUKA</name>
<dbReference type="PANTHER" id="PTHR44899:SF10">
    <property type="entry name" value="NIMA-RELATED KINASE 2"/>
    <property type="match status" value="1"/>
</dbReference>
<evidence type="ECO:0000256" key="8">
    <source>
        <dbReference type="ARBA" id="ARBA00047899"/>
    </source>
</evidence>
<evidence type="ECO:0000256" key="12">
    <source>
        <dbReference type="SAM" id="Coils"/>
    </source>
</evidence>
<evidence type="ECO:0000256" key="2">
    <source>
        <dbReference type="ARBA" id="ARBA00012513"/>
    </source>
</evidence>
<keyword evidence="11" id="KW-0479">Metal-binding</keyword>
<gene>
    <name evidence="14" type="ORF">AKO1_007133</name>
</gene>
<sequence length="358" mass="41444">MSNTICVDDYTVVGLIGSGSFGKVYKIIRKSDGKVLVWKEIHYGSMTDKEKQLLVGEVNIIKDLRHAFIVRYYDRIIDRENKKIYIIMEYCPCGDLSNFVKKLKKDKKSLDEEQVWRIFCQLAMALKECHVRKEGSPKIIHRDIKPGNIMLDDNHDVKLGDFGLARMLGEDSHYAKTNVGTPYYMSPEQINEKAYDEKSDIWSLGCVIYELCMLSPPFEAMNHLSLAQKINKGQYPAVSSKYTRVLSDLIRSMLTVDSSRRPSVDEICVSANIVHRIKDTQMQLKYRFLKRREEEVRRKEKMLEEREKDLNNKERDLKKLESYLSSKKLTLLVNTAASAATNDNKENNSPIFKNFKCA</sequence>
<keyword evidence="15" id="KW-1185">Reference proteome</keyword>
<evidence type="ECO:0000313" key="14">
    <source>
        <dbReference type="EMBL" id="KAL0480307.1"/>
    </source>
</evidence>
<reference evidence="14 15" key="1">
    <citation type="submission" date="2024-03" db="EMBL/GenBank/DDBJ databases">
        <title>The Acrasis kona genome and developmental transcriptomes reveal deep origins of eukaryotic multicellular pathways.</title>
        <authorList>
            <person name="Sheikh S."/>
            <person name="Fu C.-J."/>
            <person name="Brown M.W."/>
            <person name="Baldauf S.L."/>
        </authorList>
    </citation>
    <scope>NUCLEOTIDE SEQUENCE [LARGE SCALE GENOMIC DNA]</scope>
    <source>
        <strain evidence="14 15">ATCC MYA-3509</strain>
    </source>
</reference>
<dbReference type="InterPro" id="IPR051131">
    <property type="entry name" value="NEK_Ser/Thr_kinase_NIMA"/>
</dbReference>
<evidence type="ECO:0000256" key="3">
    <source>
        <dbReference type="ARBA" id="ARBA00022527"/>
    </source>
</evidence>
<dbReference type="InterPro" id="IPR008271">
    <property type="entry name" value="Ser/Thr_kinase_AS"/>
</dbReference>
<dbReference type="EMBL" id="JAOPGA020000651">
    <property type="protein sequence ID" value="KAL0480307.1"/>
    <property type="molecule type" value="Genomic_DNA"/>
</dbReference>
<dbReference type="FunFam" id="3.30.200.20:FF:000097">
    <property type="entry name" value="Probable serine/threonine-protein kinase nek1"/>
    <property type="match status" value="1"/>
</dbReference>
<keyword evidence="11" id="KW-0460">Magnesium</keyword>
<evidence type="ECO:0000256" key="11">
    <source>
        <dbReference type="PIRSR" id="PIRSR000615-3"/>
    </source>
</evidence>